<reference evidence="2 3" key="1">
    <citation type="journal article" date="2016" name="Nat. Commun.">
        <title>Thousands of microbial genomes shed light on interconnected biogeochemical processes in an aquifer system.</title>
        <authorList>
            <person name="Anantharaman K."/>
            <person name="Brown C.T."/>
            <person name="Hug L.A."/>
            <person name="Sharon I."/>
            <person name="Castelle C.J."/>
            <person name="Probst A.J."/>
            <person name="Thomas B.C."/>
            <person name="Singh A."/>
            <person name="Wilkins M.J."/>
            <person name="Karaoz U."/>
            <person name="Brodie E.L."/>
            <person name="Williams K.H."/>
            <person name="Hubbard S.S."/>
            <person name="Banfield J.F."/>
        </authorList>
    </citation>
    <scope>NUCLEOTIDE SEQUENCE [LARGE SCALE GENOMIC DNA]</scope>
</reference>
<dbReference type="Pfam" id="PF13480">
    <property type="entry name" value="Acetyltransf_6"/>
    <property type="match status" value="1"/>
</dbReference>
<comment type="caution">
    <text evidence="2">The sequence shown here is derived from an EMBL/GenBank/DDBJ whole genome shotgun (WGS) entry which is preliminary data.</text>
</comment>
<protein>
    <recommendedName>
        <fullName evidence="1">BioF2-like acetyltransferase domain-containing protein</fullName>
    </recommendedName>
</protein>
<feature type="domain" description="BioF2-like acetyltransferase" evidence="1">
    <location>
        <begin position="177"/>
        <end position="296"/>
    </location>
</feature>
<gene>
    <name evidence="2" type="ORF">A3G54_02370</name>
</gene>
<dbReference type="InterPro" id="IPR038740">
    <property type="entry name" value="BioF2-like_GNAT_dom"/>
</dbReference>
<dbReference type="SUPFAM" id="SSF55729">
    <property type="entry name" value="Acyl-CoA N-acyltransferases (Nat)"/>
    <property type="match status" value="1"/>
</dbReference>
<evidence type="ECO:0000313" key="2">
    <source>
        <dbReference type="EMBL" id="OGF93818.1"/>
    </source>
</evidence>
<proteinExistence type="predicted"/>
<evidence type="ECO:0000259" key="1">
    <source>
        <dbReference type="Pfam" id="PF13480"/>
    </source>
</evidence>
<evidence type="ECO:0000313" key="3">
    <source>
        <dbReference type="Proteomes" id="UP000178894"/>
    </source>
</evidence>
<accession>A0A1F5Y0S3</accession>
<sequence>MNISIHNSLTAPLKKEWMGLWEKSAYANIANSPEWFEAALQTYKYKSVRIITAHNDSGELAAVLPLVLEKKFGLGVFAPPAAEFADHCALLGNRGDKSLAESIVSGMLALGTSYITGLGKNEAGIFTSSDNKSIIFPSDEEFFMDFTQGELGKINRKKIKNSLNRINNSDKKANTIIESGASKSALENCFEIDKASVKQRQGRGVFWRKDARLFYSLLSEKLPENVLIQIFSFDNKPAAYWLYFKLKNNYIASQKAYLSGYEYYNLGFVTFVNFLEFLNGEGSDEISLGKGRDRFKTDFTDQSCQLYTAVLSKNVFSRNFLSALLRFRENAYRAAAKRPKFYRGFKELKKLLISHE</sequence>
<dbReference type="AlphaFoldDB" id="A0A1F5Y0S3"/>
<dbReference type="STRING" id="1798364.A3G54_02370"/>
<organism evidence="2 3">
    <name type="scientific">Candidatus Giovannonibacteria bacterium RIFCSPLOWO2_12_FULL_44_15</name>
    <dbReference type="NCBI Taxonomy" id="1798364"/>
    <lineage>
        <taxon>Bacteria</taxon>
        <taxon>Candidatus Giovannoniibacteriota</taxon>
    </lineage>
</organism>
<dbReference type="Proteomes" id="UP000178894">
    <property type="component" value="Unassembled WGS sequence"/>
</dbReference>
<dbReference type="EMBL" id="MFIQ01000003">
    <property type="protein sequence ID" value="OGF93818.1"/>
    <property type="molecule type" value="Genomic_DNA"/>
</dbReference>
<dbReference type="InterPro" id="IPR016181">
    <property type="entry name" value="Acyl_CoA_acyltransferase"/>
</dbReference>
<name>A0A1F5Y0S3_9BACT</name>